<dbReference type="EMBL" id="QQYZ01000009">
    <property type="protein sequence ID" value="RSY84671.1"/>
    <property type="molecule type" value="Genomic_DNA"/>
</dbReference>
<evidence type="ECO:0000259" key="1">
    <source>
        <dbReference type="Pfam" id="PF12146"/>
    </source>
</evidence>
<dbReference type="Gene3D" id="3.40.50.1820">
    <property type="entry name" value="alpha/beta hydrolase"/>
    <property type="match status" value="1"/>
</dbReference>
<dbReference type="Proteomes" id="UP000287746">
    <property type="component" value="Unassembled WGS sequence"/>
</dbReference>
<evidence type="ECO:0000313" key="3">
    <source>
        <dbReference type="Proteomes" id="UP000287746"/>
    </source>
</evidence>
<organism evidence="2 3">
    <name type="scientific">Sphingomonas koreensis</name>
    <dbReference type="NCBI Taxonomy" id="93064"/>
    <lineage>
        <taxon>Bacteria</taxon>
        <taxon>Pseudomonadati</taxon>
        <taxon>Pseudomonadota</taxon>
        <taxon>Alphaproteobacteria</taxon>
        <taxon>Sphingomonadales</taxon>
        <taxon>Sphingomonadaceae</taxon>
        <taxon>Sphingomonas</taxon>
    </lineage>
</organism>
<dbReference type="InterPro" id="IPR022742">
    <property type="entry name" value="Hydrolase_4"/>
</dbReference>
<proteinExistence type="predicted"/>
<dbReference type="InterPro" id="IPR051044">
    <property type="entry name" value="MAG_DAG_Lipase"/>
</dbReference>
<dbReference type="AlphaFoldDB" id="A0A430G383"/>
<evidence type="ECO:0000313" key="2">
    <source>
        <dbReference type="EMBL" id="RSY84671.1"/>
    </source>
</evidence>
<sequence length="306" mass="33980">MHWSGWPADGYSYCSRARYGCVITFMLPSREARMTEERITHPDGTGINLHSWPANGTAKGVVILQHGFNAHGTHLSWAAGRLNEAGYACYAVDLRGRGKSDGERFYVDDFDSYLSDLQLAFDKARAEHPGLPVFLMGHSAGGVIATSYALRNQREIKGLICHSFAFRVPAPRLVLNLLQWLSGPFPRLKVLKLKNADFSRDPAWVAMMNADPLIHDENQPAKTVGEMWKADKVLEVSFPKITLPVLIIHGTQDHATLPAGSQMFFDNAGSADKTLKLYEGHYHDLLADTGKEGVMADIRGWIDARM</sequence>
<feature type="domain" description="Serine aminopeptidase S33" evidence="1">
    <location>
        <begin position="57"/>
        <end position="289"/>
    </location>
</feature>
<dbReference type="Pfam" id="PF12146">
    <property type="entry name" value="Hydrolase_4"/>
    <property type="match status" value="1"/>
</dbReference>
<accession>A0A430G383</accession>
<gene>
    <name evidence="2" type="ORF">DAH66_11370</name>
</gene>
<reference evidence="2 3" key="1">
    <citation type="submission" date="2018-07" db="EMBL/GenBank/DDBJ databases">
        <title>Genomic and Epidemiologic Investigation of an Indolent Hospital Outbreak.</title>
        <authorList>
            <person name="Johnson R.C."/>
            <person name="Deming C."/>
            <person name="Conlan S."/>
            <person name="Zellmer C.J."/>
            <person name="Michelin A.V."/>
            <person name="Lee-Lin S."/>
            <person name="Thomas P.J."/>
            <person name="Park M."/>
            <person name="Weingarten R.A."/>
            <person name="Less J."/>
            <person name="Dekker J.P."/>
            <person name="Frank K.M."/>
            <person name="Musser K.A."/>
            <person name="Mcquiston J.R."/>
            <person name="Henderson D.K."/>
            <person name="Lau A.F."/>
            <person name="Palmore T.N."/>
            <person name="Segre J.A."/>
        </authorList>
    </citation>
    <scope>NUCLEOTIDE SEQUENCE [LARGE SCALE GENOMIC DNA]</scope>
    <source>
        <strain evidence="2 3">SK-CDC1_0717</strain>
    </source>
</reference>
<protein>
    <submittedName>
        <fullName evidence="2">Lysophospholipase</fullName>
    </submittedName>
</protein>
<dbReference type="InterPro" id="IPR029058">
    <property type="entry name" value="AB_hydrolase_fold"/>
</dbReference>
<dbReference type="PANTHER" id="PTHR11614">
    <property type="entry name" value="PHOSPHOLIPASE-RELATED"/>
    <property type="match status" value="1"/>
</dbReference>
<name>A0A430G383_9SPHN</name>
<dbReference type="SUPFAM" id="SSF53474">
    <property type="entry name" value="alpha/beta-Hydrolases"/>
    <property type="match status" value="1"/>
</dbReference>
<comment type="caution">
    <text evidence="2">The sequence shown here is derived from an EMBL/GenBank/DDBJ whole genome shotgun (WGS) entry which is preliminary data.</text>
</comment>